<evidence type="ECO:0000256" key="1">
    <source>
        <dbReference type="SAM" id="Phobius"/>
    </source>
</evidence>
<evidence type="ECO:0000313" key="3">
    <source>
        <dbReference type="EMBL" id="VAV99427.1"/>
    </source>
</evidence>
<dbReference type="InterPro" id="IPR020846">
    <property type="entry name" value="MFS_dom"/>
</dbReference>
<dbReference type="InterPro" id="IPR011701">
    <property type="entry name" value="MFS"/>
</dbReference>
<dbReference type="AlphaFoldDB" id="A0A3B0S3R0"/>
<feature type="transmembrane region" description="Helical" evidence="1">
    <location>
        <begin position="82"/>
        <end position="102"/>
    </location>
</feature>
<keyword evidence="1" id="KW-1133">Transmembrane helix</keyword>
<feature type="transmembrane region" description="Helical" evidence="1">
    <location>
        <begin position="247"/>
        <end position="269"/>
    </location>
</feature>
<dbReference type="SUPFAM" id="SSF103473">
    <property type="entry name" value="MFS general substrate transporter"/>
    <property type="match status" value="1"/>
</dbReference>
<feature type="domain" description="Major facilitator superfamily (MFS) profile" evidence="2">
    <location>
        <begin position="14"/>
        <end position="390"/>
    </location>
</feature>
<proteinExistence type="predicted"/>
<protein>
    <submittedName>
        <fullName evidence="3">Uncharacterized MFS-type transporter</fullName>
    </submittedName>
</protein>
<dbReference type="PROSITE" id="PS50850">
    <property type="entry name" value="MFS"/>
    <property type="match status" value="1"/>
</dbReference>
<dbReference type="EMBL" id="UOED01000133">
    <property type="protein sequence ID" value="VAV99427.1"/>
    <property type="molecule type" value="Genomic_DNA"/>
</dbReference>
<feature type="transmembrane region" description="Helical" evidence="1">
    <location>
        <begin position="333"/>
        <end position="357"/>
    </location>
</feature>
<feature type="transmembrane region" description="Helical" evidence="1">
    <location>
        <begin position="208"/>
        <end position="235"/>
    </location>
</feature>
<name>A0A3B0S3R0_9ZZZZ</name>
<feature type="transmembrane region" description="Helical" evidence="1">
    <location>
        <begin position="108"/>
        <end position="129"/>
    </location>
</feature>
<dbReference type="Pfam" id="PF07690">
    <property type="entry name" value="MFS_1"/>
    <property type="match status" value="1"/>
</dbReference>
<accession>A0A3B0S3R0</accession>
<dbReference type="InterPro" id="IPR036259">
    <property type="entry name" value="MFS_trans_sf"/>
</dbReference>
<gene>
    <name evidence="3" type="ORF">MNBD_ALPHA02-1991</name>
</gene>
<feature type="transmembrane region" description="Helical" evidence="1">
    <location>
        <begin position="55"/>
        <end position="75"/>
    </location>
</feature>
<dbReference type="GO" id="GO:0022857">
    <property type="term" value="F:transmembrane transporter activity"/>
    <property type="evidence" value="ECO:0007669"/>
    <property type="project" value="InterPro"/>
</dbReference>
<feature type="transmembrane region" description="Helical" evidence="1">
    <location>
        <begin position="20"/>
        <end position="43"/>
    </location>
</feature>
<keyword evidence="1" id="KW-0472">Membrane</keyword>
<keyword evidence="1" id="KW-0812">Transmembrane</keyword>
<feature type="transmembrane region" description="Helical" evidence="1">
    <location>
        <begin position="363"/>
        <end position="386"/>
    </location>
</feature>
<feature type="transmembrane region" description="Helical" evidence="1">
    <location>
        <begin position="138"/>
        <end position="157"/>
    </location>
</feature>
<feature type="transmembrane region" description="Helical" evidence="1">
    <location>
        <begin position="276"/>
        <end position="295"/>
    </location>
</feature>
<reference evidence="3" key="1">
    <citation type="submission" date="2018-06" db="EMBL/GenBank/DDBJ databases">
        <authorList>
            <person name="Zhirakovskaya E."/>
        </authorList>
    </citation>
    <scope>NUCLEOTIDE SEQUENCE</scope>
</reference>
<feature type="transmembrane region" description="Helical" evidence="1">
    <location>
        <begin position="163"/>
        <end position="187"/>
    </location>
</feature>
<feature type="transmembrane region" description="Helical" evidence="1">
    <location>
        <begin position="301"/>
        <end position="321"/>
    </location>
</feature>
<organism evidence="3">
    <name type="scientific">hydrothermal vent metagenome</name>
    <dbReference type="NCBI Taxonomy" id="652676"/>
    <lineage>
        <taxon>unclassified sequences</taxon>
        <taxon>metagenomes</taxon>
        <taxon>ecological metagenomes</taxon>
    </lineage>
</organism>
<dbReference type="Gene3D" id="1.20.1250.20">
    <property type="entry name" value="MFS general substrate transporter like domains"/>
    <property type="match status" value="2"/>
</dbReference>
<evidence type="ECO:0000259" key="2">
    <source>
        <dbReference type="PROSITE" id="PS50850"/>
    </source>
</evidence>
<sequence length="397" mass="42164">MTMMRNIKHVAPNGLMANILLSLLTTAGLYFILITSAMVTGLIESLSLSKATAGYIAAANGYGASIGAFLVIFAIKRISWRPVAAILLVMLMGWDILSIFMTSGDSLMIVRFLHGLTGGILIGIGFSVISRTAVPDRTFAMLLFVQYGLGGIGLMFLPKLVPLYGMPIIFMTLVGFSLVTLMSLPFLPAYPPKEKAAVQDKTGGKAKILLVPLGAALFSVFFFQSGNMGLAAYIIELGKGEGLTTDSISTTLGIANWIAMFGAALVYVIGLKYGRLWPVTGGLVVTILGMAAFHYSESASVFFWANVVTGITWAFIIPYLLGLCSEFDTQGQLTALAGFFSKMGLASGPLVAAWVVGQGNYGLIINLAIIAMVICLLAALGPVLMLDRKNNNKKGIV</sequence>